<evidence type="ECO:0000256" key="5">
    <source>
        <dbReference type="ARBA" id="ARBA00048470"/>
    </source>
</evidence>
<accession>A0A4V2WJU8</accession>
<dbReference type="InterPro" id="IPR040523">
    <property type="entry name" value="AsnC_trans_reg2"/>
</dbReference>
<feature type="domain" description="Siroheme decarboxylase NirL-like HTH" evidence="7">
    <location>
        <begin position="15"/>
        <end position="61"/>
    </location>
</feature>
<comment type="pathway">
    <text evidence="2">Porphyrin-containing compound metabolism.</text>
</comment>
<evidence type="ECO:0000313" key="9">
    <source>
        <dbReference type="Proteomes" id="UP000295023"/>
    </source>
</evidence>
<dbReference type="GO" id="GO:0016829">
    <property type="term" value="F:lyase activity"/>
    <property type="evidence" value="ECO:0007669"/>
    <property type="project" value="UniProtKB-KW"/>
</dbReference>
<dbReference type="PANTHER" id="PTHR43413:SF1">
    <property type="entry name" value="SIROHEME DECARBOXYLASE NIRL SUBUNIT"/>
    <property type="match status" value="1"/>
</dbReference>
<organism evidence="8 9">
    <name type="scientific">Roseicella aquatilis</name>
    <dbReference type="NCBI Taxonomy" id="2527868"/>
    <lineage>
        <taxon>Bacteria</taxon>
        <taxon>Pseudomonadati</taxon>
        <taxon>Pseudomonadota</taxon>
        <taxon>Alphaproteobacteria</taxon>
        <taxon>Acetobacterales</taxon>
        <taxon>Roseomonadaceae</taxon>
        <taxon>Roseicella</taxon>
    </lineage>
</organism>
<evidence type="ECO:0000259" key="6">
    <source>
        <dbReference type="Pfam" id="PF17805"/>
    </source>
</evidence>
<dbReference type="AlphaFoldDB" id="A0A4V2WJU8"/>
<name>A0A4V2WJU8_9PROT</name>
<dbReference type="EC" id="4.1.1.111" evidence="4"/>
<dbReference type="InterPro" id="IPR050684">
    <property type="entry name" value="HTH-Siroheme_Decarb"/>
</dbReference>
<dbReference type="OrthoDB" id="9806536at2"/>
<dbReference type="PANTHER" id="PTHR43413">
    <property type="entry name" value="TRANSCRIPTIONAL REGULATOR, ASNC FAMILY"/>
    <property type="match status" value="1"/>
</dbReference>
<evidence type="ECO:0000256" key="1">
    <source>
        <dbReference type="ARBA" id="ARBA00023239"/>
    </source>
</evidence>
<evidence type="ECO:0000259" key="7">
    <source>
        <dbReference type="Pfam" id="PF22451"/>
    </source>
</evidence>
<gene>
    <name evidence="8" type="ORF">EXY23_20625</name>
</gene>
<dbReference type="Pfam" id="PF17805">
    <property type="entry name" value="AsnC_trans_reg2"/>
    <property type="match status" value="1"/>
</dbReference>
<evidence type="ECO:0000313" key="8">
    <source>
        <dbReference type="EMBL" id="TCZ56000.1"/>
    </source>
</evidence>
<evidence type="ECO:0000256" key="3">
    <source>
        <dbReference type="ARBA" id="ARBA00023457"/>
    </source>
</evidence>
<keyword evidence="9" id="KW-1185">Reference proteome</keyword>
<evidence type="ECO:0000256" key="4">
    <source>
        <dbReference type="ARBA" id="ARBA00023471"/>
    </source>
</evidence>
<evidence type="ECO:0000256" key="2">
    <source>
        <dbReference type="ARBA" id="ARBA00023444"/>
    </source>
</evidence>
<dbReference type="Gene3D" id="3.30.70.3460">
    <property type="match status" value="1"/>
</dbReference>
<comment type="similarity">
    <text evidence="3">Belongs to the Ahb/Nir family.</text>
</comment>
<sequence>MSACGWRPERMDEADRRIVAATQDGLPLLPRPYHAVAEATGLPPGEVMARMERLLAEGAIRRIGAVPNHYALGYRFNGMAVWDVEDARVDALGARIAALGLSSHCYRRPRHPPAWSYNLFTMVHGRTREEALGAVEEIAAVLGDAVRAREVLFSTRILKKTGLRLAG</sequence>
<dbReference type="EMBL" id="SKBM01000024">
    <property type="protein sequence ID" value="TCZ56000.1"/>
    <property type="molecule type" value="Genomic_DNA"/>
</dbReference>
<dbReference type="InterPro" id="IPR053953">
    <property type="entry name" value="NirdL-like_HTH"/>
</dbReference>
<comment type="caution">
    <text evidence="8">The sequence shown here is derived from an EMBL/GenBank/DDBJ whole genome shotgun (WGS) entry which is preliminary data.</text>
</comment>
<keyword evidence="1" id="KW-0456">Lyase</keyword>
<dbReference type="Pfam" id="PF22451">
    <property type="entry name" value="NirdL-like_HTH"/>
    <property type="match status" value="1"/>
</dbReference>
<dbReference type="Proteomes" id="UP000295023">
    <property type="component" value="Unassembled WGS sequence"/>
</dbReference>
<feature type="domain" description="Siroheme decarboxylase AsnC-like ligand binding" evidence="6">
    <location>
        <begin position="72"/>
        <end position="159"/>
    </location>
</feature>
<reference evidence="8 9" key="1">
    <citation type="submission" date="2019-03" db="EMBL/GenBank/DDBJ databases">
        <title>Paracraurococcus aquatilis NE82 genome sequence.</title>
        <authorList>
            <person name="Zhao Y."/>
            <person name="Du Z."/>
        </authorList>
    </citation>
    <scope>NUCLEOTIDE SEQUENCE [LARGE SCALE GENOMIC DNA]</scope>
    <source>
        <strain evidence="8 9">NE82</strain>
    </source>
</reference>
<comment type="catalytic activity">
    <reaction evidence="5">
        <text>siroheme + 2 H(+) = 12,18-didecarboxysiroheme + 2 CO2</text>
        <dbReference type="Rhea" id="RHEA:19093"/>
        <dbReference type="ChEBI" id="CHEBI:15378"/>
        <dbReference type="ChEBI" id="CHEBI:16526"/>
        <dbReference type="ChEBI" id="CHEBI:60052"/>
        <dbReference type="ChEBI" id="CHEBI:140497"/>
        <dbReference type="EC" id="4.1.1.111"/>
    </reaction>
</comment>
<protein>
    <recommendedName>
        <fullName evidence="4">siroheme decarboxylase</fullName>
        <ecNumber evidence="4">4.1.1.111</ecNumber>
    </recommendedName>
</protein>
<proteinExistence type="inferred from homology"/>